<dbReference type="AlphaFoldDB" id="A0A8S9YRL3"/>
<evidence type="ECO:0000313" key="1">
    <source>
        <dbReference type="EMBL" id="KAF7257264.1"/>
    </source>
</evidence>
<evidence type="ECO:0000313" key="2">
    <source>
        <dbReference type="Proteomes" id="UP000822476"/>
    </source>
</evidence>
<organism evidence="1 2">
    <name type="scientific">Paragonimus skrjabini miyazakii</name>
    <dbReference type="NCBI Taxonomy" id="59628"/>
    <lineage>
        <taxon>Eukaryota</taxon>
        <taxon>Metazoa</taxon>
        <taxon>Spiralia</taxon>
        <taxon>Lophotrochozoa</taxon>
        <taxon>Platyhelminthes</taxon>
        <taxon>Trematoda</taxon>
        <taxon>Digenea</taxon>
        <taxon>Plagiorchiida</taxon>
        <taxon>Troglotremata</taxon>
        <taxon>Troglotrematidae</taxon>
        <taxon>Paragonimus</taxon>
    </lineage>
</organism>
<dbReference type="EMBL" id="JTDE01002507">
    <property type="protein sequence ID" value="KAF7257264.1"/>
    <property type="molecule type" value="Genomic_DNA"/>
</dbReference>
<protein>
    <submittedName>
        <fullName evidence="1">Uncharacterized protein</fullName>
    </submittedName>
</protein>
<comment type="caution">
    <text evidence="1">The sequence shown here is derived from an EMBL/GenBank/DDBJ whole genome shotgun (WGS) entry which is preliminary data.</text>
</comment>
<accession>A0A8S9YRL3</accession>
<dbReference type="Proteomes" id="UP000822476">
    <property type="component" value="Unassembled WGS sequence"/>
</dbReference>
<proteinExistence type="predicted"/>
<keyword evidence="2" id="KW-1185">Reference proteome</keyword>
<name>A0A8S9YRL3_9TREM</name>
<sequence length="111" mass="12365">MLSTLIDSNRLFVTQYKCIQSGTTRKIPVISKLQDTVGQQKTRSLMIYGKRHPSETAALIPSNSNLKISHGTHTTILGIIVECTFLKIPLSTSIPPITTSYLADSRRIFNF</sequence>
<reference evidence="1" key="1">
    <citation type="submission" date="2019-07" db="EMBL/GenBank/DDBJ databases">
        <title>Annotation for the trematode Paragonimus miyazaki's.</title>
        <authorList>
            <person name="Choi Y.-J."/>
        </authorList>
    </citation>
    <scope>NUCLEOTIDE SEQUENCE</scope>
    <source>
        <strain evidence="1">Japan</strain>
    </source>
</reference>
<gene>
    <name evidence="1" type="ORF">EG68_05461</name>
</gene>